<dbReference type="Pfam" id="PF09485">
    <property type="entry name" value="CRISPR_Cse2"/>
    <property type="match status" value="1"/>
</dbReference>
<gene>
    <name evidence="1" type="ordered locus">KSE_64710</name>
</gene>
<evidence type="ECO:0000313" key="1">
    <source>
        <dbReference type="EMBL" id="BAJ32231.1"/>
    </source>
</evidence>
<dbReference type="STRING" id="452652.KSE_64710"/>
<dbReference type="HOGENOM" id="CLU_186008_0_0_11"/>
<dbReference type="PATRIC" id="fig|452652.3.peg.6495"/>
<dbReference type="AlphaFoldDB" id="E4N247"/>
<reference evidence="1 2" key="1">
    <citation type="journal article" date="2010" name="DNA Res.">
        <title>Genome sequence of Kitasatospora setae NBRC 14216T: an evolutionary snapshot of the family Streptomycetaceae.</title>
        <authorList>
            <person name="Ichikawa N."/>
            <person name="Oguchi A."/>
            <person name="Ikeda H."/>
            <person name="Ishikawa J."/>
            <person name="Kitani S."/>
            <person name="Watanabe Y."/>
            <person name="Nakamura S."/>
            <person name="Katano Y."/>
            <person name="Kishi E."/>
            <person name="Sasagawa M."/>
            <person name="Ankai A."/>
            <person name="Fukui S."/>
            <person name="Hashimoto Y."/>
            <person name="Kamata S."/>
            <person name="Otoguro M."/>
            <person name="Tanikawa S."/>
            <person name="Nihira T."/>
            <person name="Horinouchi S."/>
            <person name="Ohnishi Y."/>
            <person name="Hayakawa M."/>
            <person name="Kuzuyama T."/>
            <person name="Arisawa A."/>
            <person name="Nomoto F."/>
            <person name="Miura H."/>
            <person name="Takahashi Y."/>
            <person name="Fujita N."/>
        </authorList>
    </citation>
    <scope>NUCLEOTIDE SEQUENCE [LARGE SCALE GENOMIC DNA]</scope>
    <source>
        <strain evidence="2">ATCC 33774 / DSM 43861 / JCM 3304 / KCC A-0304 / NBRC 14216 / KM-6054</strain>
    </source>
</reference>
<organism evidence="1 2">
    <name type="scientific">Kitasatospora setae (strain ATCC 33774 / DSM 43861 / JCM 3304 / KCC A-0304 / NBRC 14216 / KM-6054)</name>
    <name type="common">Streptomyces setae</name>
    <dbReference type="NCBI Taxonomy" id="452652"/>
    <lineage>
        <taxon>Bacteria</taxon>
        <taxon>Bacillati</taxon>
        <taxon>Actinomycetota</taxon>
        <taxon>Actinomycetes</taxon>
        <taxon>Kitasatosporales</taxon>
        <taxon>Streptomycetaceae</taxon>
        <taxon>Kitasatospora</taxon>
    </lineage>
</organism>
<name>E4N247_KITSK</name>
<dbReference type="EMBL" id="AP010968">
    <property type="protein sequence ID" value="BAJ32231.1"/>
    <property type="molecule type" value="Genomic_DNA"/>
</dbReference>
<dbReference type="InterPro" id="IPR013382">
    <property type="entry name" value="CRISPR-assoc_prot_Cse2"/>
</dbReference>
<dbReference type="RefSeq" id="WP_014139527.1">
    <property type="nucleotide sequence ID" value="NC_016109.1"/>
</dbReference>
<dbReference type="Gene3D" id="1.10.520.40">
    <property type="entry name" value="CRISPR-associated protein Cse2"/>
    <property type="match status" value="1"/>
</dbReference>
<evidence type="ECO:0008006" key="3">
    <source>
        <dbReference type="Google" id="ProtNLM"/>
    </source>
</evidence>
<dbReference type="KEGG" id="ksk:KSE_64710"/>
<dbReference type="NCBIfam" id="TIGR02548">
    <property type="entry name" value="casB_cse2"/>
    <property type="match status" value="1"/>
</dbReference>
<protein>
    <recommendedName>
        <fullName evidence="3">CRISPR-associated protein</fullName>
    </recommendedName>
</protein>
<accession>E4N247</accession>
<dbReference type="Proteomes" id="UP000007076">
    <property type="component" value="Chromosome"/>
</dbReference>
<dbReference type="InterPro" id="IPR038287">
    <property type="entry name" value="Cse2_sf"/>
</dbReference>
<evidence type="ECO:0000313" key="2">
    <source>
        <dbReference type="Proteomes" id="UP000007076"/>
    </source>
</evidence>
<proteinExistence type="predicted"/>
<keyword evidence="2" id="KW-1185">Reference proteome</keyword>
<sequence>MRESSAETRLNLLSRQSVDGLHRHLPGAVRQLREAGAPVDWAQLLVDLARWRRYGGEIKRRWLQDFYRERYRSGVRAALEVDDAEGVGADVGK</sequence>
<dbReference type="eggNOG" id="ENOG50320XE">
    <property type="taxonomic scope" value="Bacteria"/>
</dbReference>